<name>A0A1X6NDA7_9APHY</name>
<evidence type="ECO:0000313" key="2">
    <source>
        <dbReference type="Proteomes" id="UP000194127"/>
    </source>
</evidence>
<evidence type="ECO:0000313" key="1">
    <source>
        <dbReference type="EMBL" id="OSX66601.1"/>
    </source>
</evidence>
<dbReference type="Proteomes" id="UP000194127">
    <property type="component" value="Unassembled WGS sequence"/>
</dbReference>
<keyword evidence="2" id="KW-1185">Reference proteome</keyword>
<accession>A0A1X6NDA7</accession>
<reference evidence="1 2" key="1">
    <citation type="submission" date="2017-04" db="EMBL/GenBank/DDBJ databases">
        <title>Genome Sequence of the Model Brown-Rot Fungus Postia placenta SB12.</title>
        <authorList>
            <consortium name="DOE Joint Genome Institute"/>
            <person name="Gaskell J."/>
            <person name="Kersten P."/>
            <person name="Larrondo L.F."/>
            <person name="Canessa P."/>
            <person name="Martinez D."/>
            <person name="Hibbett D."/>
            <person name="Schmoll M."/>
            <person name="Kubicek C.P."/>
            <person name="Martinez A.T."/>
            <person name="Yadav J."/>
            <person name="Master E."/>
            <person name="Magnuson J.K."/>
            <person name="James T."/>
            <person name="Yaver D."/>
            <person name="Berka R."/>
            <person name="Labutti K."/>
            <person name="Lipzen A."/>
            <person name="Aerts A."/>
            <person name="Barry K."/>
            <person name="Henrissat B."/>
            <person name="Blanchette R."/>
            <person name="Grigoriev I."/>
            <person name="Cullen D."/>
        </authorList>
    </citation>
    <scope>NUCLEOTIDE SEQUENCE [LARGE SCALE GENOMIC DNA]</scope>
    <source>
        <strain evidence="1 2">MAD-698-R-SB12</strain>
    </source>
</reference>
<proteinExistence type="predicted"/>
<dbReference type="RefSeq" id="XP_024343395.1">
    <property type="nucleotide sequence ID" value="XM_024480365.1"/>
</dbReference>
<sequence>MNAAAVFPAALPVGLSSPAVVPPPADAVLRAPVSRARIRLFSPVSTLRIKSLVYRADARAVPGLRGVTESGVARRALHIAAARARSRAGKCG</sequence>
<dbReference type="GeneID" id="36325315"/>
<dbReference type="AlphaFoldDB" id="A0A1X6NDA7"/>
<gene>
    <name evidence="1" type="ORF">POSPLADRAFT_1053232</name>
</gene>
<dbReference type="EMBL" id="KZ110592">
    <property type="protein sequence ID" value="OSX66601.1"/>
    <property type="molecule type" value="Genomic_DNA"/>
</dbReference>
<protein>
    <submittedName>
        <fullName evidence="1">Uncharacterized protein</fullName>
    </submittedName>
</protein>
<organism evidence="1 2">
    <name type="scientific">Postia placenta MAD-698-R-SB12</name>
    <dbReference type="NCBI Taxonomy" id="670580"/>
    <lineage>
        <taxon>Eukaryota</taxon>
        <taxon>Fungi</taxon>
        <taxon>Dikarya</taxon>
        <taxon>Basidiomycota</taxon>
        <taxon>Agaricomycotina</taxon>
        <taxon>Agaricomycetes</taxon>
        <taxon>Polyporales</taxon>
        <taxon>Adustoporiaceae</taxon>
        <taxon>Rhodonia</taxon>
    </lineage>
</organism>